<dbReference type="GO" id="GO:0016592">
    <property type="term" value="C:mediator complex"/>
    <property type="evidence" value="ECO:0007669"/>
    <property type="project" value="UniProtKB-UniRule"/>
</dbReference>
<accession>R8BF48</accession>
<dbReference type="Pfam" id="PF26204">
    <property type="entry name" value="Med14_fung"/>
    <property type="match status" value="1"/>
</dbReference>
<dbReference type="GO" id="GO:0006357">
    <property type="term" value="P:regulation of transcription by RNA polymerase II"/>
    <property type="evidence" value="ECO:0007669"/>
    <property type="project" value="InterPro"/>
</dbReference>
<gene>
    <name evidence="11" type="ORF">UCRPA7_6512</name>
</gene>
<comment type="similarity">
    <text evidence="2 9">Belongs to the Mediator complex subunit 14 family.</text>
</comment>
<comment type="subcellular location">
    <subcellularLocation>
        <location evidence="1 9">Nucleus</location>
    </subcellularLocation>
</comment>
<evidence type="ECO:0000256" key="9">
    <source>
        <dbReference type="RuleBase" id="RU365082"/>
    </source>
</evidence>
<dbReference type="HOGENOM" id="CLU_003573_1_0_1"/>
<dbReference type="EMBL" id="KB933247">
    <property type="protein sequence ID" value="EON97931.1"/>
    <property type="molecule type" value="Genomic_DNA"/>
</dbReference>
<evidence type="ECO:0000256" key="1">
    <source>
        <dbReference type="ARBA" id="ARBA00004123"/>
    </source>
</evidence>
<feature type="domain" description="Mediator complex subunit MED14 N-terminal" evidence="10">
    <location>
        <begin position="90"/>
        <end position="301"/>
    </location>
</feature>
<dbReference type="Proteomes" id="UP000014074">
    <property type="component" value="Unassembled WGS sequence"/>
</dbReference>
<dbReference type="GO" id="GO:0003712">
    <property type="term" value="F:transcription coregulator activity"/>
    <property type="evidence" value="ECO:0007669"/>
    <property type="project" value="UniProtKB-UniRule"/>
</dbReference>
<comment type="subunit">
    <text evidence="9">Component of the Mediator complex.</text>
</comment>
<dbReference type="eggNOG" id="KOG1875">
    <property type="taxonomic scope" value="Eukaryota"/>
</dbReference>
<evidence type="ECO:0000256" key="4">
    <source>
        <dbReference type="ARBA" id="ARBA00023015"/>
    </source>
</evidence>
<sequence>MEIGVQNGVLTNHDRDTRVNGINGNAIVKREPSPEKGKGASGISTLNGTYHGAMDVDAPQGQASSKALLSDDRSKLDDLPEEIVHITQNFMPLGLLLTRLAQKSHNAIQDKILEMAKMPLPQVMNGNSDTHSNPLDDTSEENLAKKTALLHFVQDLHAKWVKALVITEWSRKADLVSKLIDLKAHIDVQMFKYDGALDQIVDVKRNLLYARLPNPDLKTALQVLSTGDVPWMPELNYIEPPPLTPQEQLKWIDNLNTLLSIRLSLDDHDKIPFHFRDYSVSSGRVTFKVKGEFEVDLTIADEDFEKQFWFIDFRFLFTPAPKELSEGLRAFLEAKVNEALANEGLDGCYRFLHEFVLTHKINEFSRQAREMSRDRWTDSVRVERLNRAISIQYWASRYLQNGPKSWVILGVNSGRKTTNLVDAKATSSLSLRWFRDNKEVKDIDILLDSDVVSAEHLLKRVIARHVGHILRTIYDKLQSKPRFMKREAAMSLHLDKDEPMLSALEVQLTYCEKITAKIDPITGFFAMSPHSRVVYEGEHRLNYRSKDPAEEGLISIEGIRCVSTMEELNRRGKSMGWIGSPRPIKPEEVRTIVNSRDGVQSLWFKREGWDPRWYLMLSLSLSGDQWWLVELNHSQPNAQIKAYMPLPFSSTDPNLSDKFFTNLTTFATGVLSQLTDIGVLRSRRIAHVIRQVPNSQLSPQVKIPAVYVKLSEVLRASSGKRQWQKASWAADDVRIVFGGIQRFVPEDSKQRQSTASHPDKRLTVFAEARVLVSDKKKFSLLKGNVDHDVTYNPRSGQFSLRLRAEVGQSIVDSLANRLQAIDRLVDFLEAMSKHGRRLQCQSVTLRKVVFSYGDPAPEDSQTGIIATGSASRYQVVLDLARGEEISIKLQKGNPHLRVLDLLRRLVNSPIGFESLPFWLSLTLPMLRGLNLVEESWQNVQLNNQGSFTIFHRALEWLTLRFNFPSPQGKPPRQVWFDVRLKSRNEELWWFLWRSDKDKDAKDEFSSVLQPIWNDRGEHWRGLKSSAAAKTADGIEELLIKVSEALKPLTELDGSEVETKLESKGGGDVVVID</sequence>
<keyword evidence="7 9" id="KW-0539">Nucleus</keyword>
<evidence type="ECO:0000313" key="11">
    <source>
        <dbReference type="EMBL" id="EON97931.1"/>
    </source>
</evidence>
<name>R8BF48_PHAM7</name>
<evidence type="ECO:0000259" key="10">
    <source>
        <dbReference type="Pfam" id="PF08638"/>
    </source>
</evidence>
<organism evidence="11 12">
    <name type="scientific">Phaeoacremonium minimum (strain UCR-PA7)</name>
    <name type="common">Esca disease fungus</name>
    <name type="synonym">Togninia minima</name>
    <dbReference type="NCBI Taxonomy" id="1286976"/>
    <lineage>
        <taxon>Eukaryota</taxon>
        <taxon>Fungi</taxon>
        <taxon>Dikarya</taxon>
        <taxon>Ascomycota</taxon>
        <taxon>Pezizomycotina</taxon>
        <taxon>Sordariomycetes</taxon>
        <taxon>Sordariomycetidae</taxon>
        <taxon>Togniniales</taxon>
        <taxon>Togniniaceae</taxon>
        <taxon>Phaeoacremonium</taxon>
    </lineage>
</organism>
<reference evidence="12" key="1">
    <citation type="journal article" date="2013" name="Genome Announc.">
        <title>Draft genome sequence of the ascomycete Phaeoacremonium aleophilum strain UCR-PA7, a causal agent of the esca disease complex in grapevines.</title>
        <authorList>
            <person name="Blanco-Ulate B."/>
            <person name="Rolshausen P."/>
            <person name="Cantu D."/>
        </authorList>
    </citation>
    <scope>NUCLEOTIDE SEQUENCE [LARGE SCALE GENOMIC DNA]</scope>
    <source>
        <strain evidence="12">UCR-PA7</strain>
    </source>
</reference>
<evidence type="ECO:0000256" key="3">
    <source>
        <dbReference type="ARBA" id="ARBA00019619"/>
    </source>
</evidence>
<dbReference type="GeneID" id="19327176"/>
<dbReference type="PANTHER" id="PTHR12809">
    <property type="entry name" value="MEDIATOR COMPLEX SUBUNIT"/>
    <property type="match status" value="1"/>
</dbReference>
<evidence type="ECO:0000256" key="5">
    <source>
        <dbReference type="ARBA" id="ARBA00023159"/>
    </source>
</evidence>
<protein>
    <recommendedName>
        <fullName evidence="3 9">Mediator of RNA polymerase II transcription subunit 14</fullName>
    </recommendedName>
    <alternativeName>
        <fullName evidence="8 9">Mediator complex subunit 14</fullName>
    </alternativeName>
</protein>
<keyword evidence="6 9" id="KW-0804">Transcription</keyword>
<evidence type="ECO:0000256" key="2">
    <source>
        <dbReference type="ARBA" id="ARBA00007813"/>
    </source>
</evidence>
<dbReference type="OrthoDB" id="205099at2759"/>
<proteinExistence type="inferred from homology"/>
<keyword evidence="5 9" id="KW-0010">Activator</keyword>
<evidence type="ECO:0000256" key="7">
    <source>
        <dbReference type="ARBA" id="ARBA00023242"/>
    </source>
</evidence>
<dbReference type="Pfam" id="PF08638">
    <property type="entry name" value="Med14"/>
    <property type="match status" value="1"/>
</dbReference>
<keyword evidence="12" id="KW-1185">Reference proteome</keyword>
<dbReference type="AlphaFoldDB" id="R8BF48"/>
<dbReference type="GO" id="GO:0070847">
    <property type="term" value="C:core mediator complex"/>
    <property type="evidence" value="ECO:0007669"/>
    <property type="project" value="TreeGrafter"/>
</dbReference>
<dbReference type="InterPro" id="IPR055122">
    <property type="entry name" value="Med14_N"/>
</dbReference>
<dbReference type="KEGG" id="tmn:UCRPA7_6512"/>
<dbReference type="InterPro" id="IPR013947">
    <property type="entry name" value="Mediator_Med14"/>
</dbReference>
<evidence type="ECO:0000256" key="8">
    <source>
        <dbReference type="ARBA" id="ARBA00032007"/>
    </source>
</evidence>
<keyword evidence="4 9" id="KW-0805">Transcription regulation</keyword>
<dbReference type="RefSeq" id="XP_007917240.1">
    <property type="nucleotide sequence ID" value="XM_007919049.1"/>
</dbReference>
<evidence type="ECO:0000313" key="12">
    <source>
        <dbReference type="Proteomes" id="UP000014074"/>
    </source>
</evidence>
<comment type="function">
    <text evidence="9">Component of the Mediator complex, a coactivator involved in the regulated transcription of nearly all RNA polymerase II-dependent genes. Mediator functions as a bridge to convey information from gene-specific regulatory proteins to the basal RNA polymerase II transcription machinery. Mediator is recruited to promoters by direct interactions with regulatory proteins and serves as a scaffold for the assembly of a functional preinitiation complex with RNA polymerase II and the general transcription factors.</text>
</comment>
<evidence type="ECO:0000256" key="6">
    <source>
        <dbReference type="ARBA" id="ARBA00023163"/>
    </source>
</evidence>
<dbReference type="PANTHER" id="PTHR12809:SF2">
    <property type="entry name" value="MEDIATOR OF RNA POLYMERASE II TRANSCRIPTION SUBUNIT 14"/>
    <property type="match status" value="1"/>
</dbReference>